<keyword evidence="3" id="KW-1185">Reference proteome</keyword>
<dbReference type="RefSeq" id="WP_185128068.1">
    <property type="nucleotide sequence ID" value="NZ_JACJVO010000007.1"/>
</dbReference>
<dbReference type="InterPro" id="IPR024775">
    <property type="entry name" value="DinB-like"/>
</dbReference>
<evidence type="ECO:0000313" key="3">
    <source>
        <dbReference type="Proteomes" id="UP000564644"/>
    </source>
</evidence>
<comment type="caution">
    <text evidence="2">The sequence shown here is derived from an EMBL/GenBank/DDBJ whole genome shotgun (WGS) entry which is preliminary data.</text>
</comment>
<dbReference type="Proteomes" id="UP000564644">
    <property type="component" value="Unassembled WGS sequence"/>
</dbReference>
<dbReference type="EMBL" id="JACJVO010000007">
    <property type="protein sequence ID" value="MBB6730398.1"/>
    <property type="molecule type" value="Genomic_DNA"/>
</dbReference>
<dbReference type="Pfam" id="PF12867">
    <property type="entry name" value="DinB_2"/>
    <property type="match status" value="1"/>
</dbReference>
<evidence type="ECO:0000259" key="1">
    <source>
        <dbReference type="Pfam" id="PF12867"/>
    </source>
</evidence>
<reference evidence="2 3" key="1">
    <citation type="submission" date="2020-08" db="EMBL/GenBank/DDBJ databases">
        <title>Cohnella phylogeny.</title>
        <authorList>
            <person name="Dunlap C."/>
        </authorList>
    </citation>
    <scope>NUCLEOTIDE SEQUENCE [LARGE SCALE GENOMIC DNA]</scope>
    <source>
        <strain evidence="2 3">CBP 2801</strain>
    </source>
</reference>
<gene>
    <name evidence="2" type="ORF">H7C18_05745</name>
</gene>
<evidence type="ECO:0000313" key="2">
    <source>
        <dbReference type="EMBL" id="MBB6730398.1"/>
    </source>
</evidence>
<accession>A0A7X0SMC1</accession>
<dbReference type="AlphaFoldDB" id="A0A7X0SMC1"/>
<dbReference type="Gene3D" id="1.20.120.450">
    <property type="entry name" value="dinb family like domain"/>
    <property type="match status" value="1"/>
</dbReference>
<proteinExistence type="predicted"/>
<dbReference type="SUPFAM" id="SSF109854">
    <property type="entry name" value="DinB/YfiT-like putative metalloenzymes"/>
    <property type="match status" value="1"/>
</dbReference>
<protein>
    <submittedName>
        <fullName evidence="2">DinB family protein</fullName>
    </submittedName>
</protein>
<name>A0A7X0SMC1_9BACL</name>
<feature type="domain" description="DinB-like" evidence="1">
    <location>
        <begin position="11"/>
        <end position="146"/>
    </location>
</feature>
<dbReference type="InterPro" id="IPR034660">
    <property type="entry name" value="DinB/YfiT-like"/>
</dbReference>
<sequence length="157" mass="17491">MSQIIVHSAQTVRQLVLQQVQAIPEELYDIQPAAFNNTIRWNIGHIIFWMDSYRSLSFSEKSALPPSYAAFFNSGTKPSDWTGAPPSKEELLGQLTRQLDGLAELPLSALNEPFPSPLQMGPLTFRLAGELFNFGLLHEAIHLSVIGSMLKVIQAER</sequence>
<organism evidence="2 3">
    <name type="scientific">Cohnella zeiphila</name>
    <dbReference type="NCBI Taxonomy" id="2761120"/>
    <lineage>
        <taxon>Bacteria</taxon>
        <taxon>Bacillati</taxon>
        <taxon>Bacillota</taxon>
        <taxon>Bacilli</taxon>
        <taxon>Bacillales</taxon>
        <taxon>Paenibacillaceae</taxon>
        <taxon>Cohnella</taxon>
    </lineage>
</organism>